<keyword evidence="6" id="KW-1185">Reference proteome</keyword>
<name>A0AAE1M9A1_9FABA</name>
<evidence type="ECO:0008006" key="7">
    <source>
        <dbReference type="Google" id="ProtNLM"/>
    </source>
</evidence>
<feature type="transmembrane region" description="Helical" evidence="4">
    <location>
        <begin position="163"/>
        <end position="190"/>
    </location>
</feature>
<reference evidence="5" key="1">
    <citation type="submission" date="2023-10" db="EMBL/GenBank/DDBJ databases">
        <title>Chromosome-level genome of the transformable northern wattle, Acacia crassicarpa.</title>
        <authorList>
            <person name="Massaro I."/>
            <person name="Sinha N.R."/>
            <person name="Poethig S."/>
            <person name="Leichty A.R."/>
        </authorList>
    </citation>
    <scope>NUCLEOTIDE SEQUENCE</scope>
    <source>
        <strain evidence="5">Acra3RX</strain>
        <tissue evidence="5">Leaf</tissue>
    </source>
</reference>
<dbReference type="Proteomes" id="UP001293593">
    <property type="component" value="Unassembled WGS sequence"/>
</dbReference>
<dbReference type="PANTHER" id="PTHR31234:SF42">
    <property type="entry name" value="LATE EMBRYOGENESIS ABUNDANT (LEA) HYDROXYPROLINE-RICH GLYCOPROTEIN FAMILY"/>
    <property type="match status" value="1"/>
</dbReference>
<feature type="compositionally biased region" description="Basic and acidic residues" evidence="3">
    <location>
        <begin position="104"/>
        <end position="113"/>
    </location>
</feature>
<evidence type="ECO:0000256" key="4">
    <source>
        <dbReference type="SAM" id="Phobius"/>
    </source>
</evidence>
<gene>
    <name evidence="5" type="ORF">QN277_006343</name>
</gene>
<feature type="region of interest" description="Disordered" evidence="3">
    <location>
        <begin position="1"/>
        <end position="156"/>
    </location>
</feature>
<evidence type="ECO:0000256" key="2">
    <source>
        <dbReference type="ARBA" id="ARBA00023136"/>
    </source>
</evidence>
<feature type="compositionally biased region" description="Pro residues" evidence="3">
    <location>
        <begin position="27"/>
        <end position="37"/>
    </location>
</feature>
<dbReference type="GO" id="GO:0005886">
    <property type="term" value="C:plasma membrane"/>
    <property type="evidence" value="ECO:0007669"/>
    <property type="project" value="TreeGrafter"/>
</dbReference>
<evidence type="ECO:0000256" key="1">
    <source>
        <dbReference type="ARBA" id="ARBA00004370"/>
    </source>
</evidence>
<evidence type="ECO:0000313" key="5">
    <source>
        <dbReference type="EMBL" id="KAK4256644.1"/>
    </source>
</evidence>
<dbReference type="AlphaFoldDB" id="A0AAE1M9A1"/>
<feature type="compositionally biased region" description="Pro residues" evidence="3">
    <location>
        <begin position="94"/>
        <end position="103"/>
    </location>
</feature>
<evidence type="ECO:0000313" key="6">
    <source>
        <dbReference type="Proteomes" id="UP001293593"/>
    </source>
</evidence>
<feature type="compositionally biased region" description="Basic and acidic residues" evidence="3">
    <location>
        <begin position="17"/>
        <end position="26"/>
    </location>
</feature>
<evidence type="ECO:0000256" key="3">
    <source>
        <dbReference type="SAM" id="MobiDB-lite"/>
    </source>
</evidence>
<dbReference type="PANTHER" id="PTHR31234">
    <property type="entry name" value="LATE EMBRYOGENESIS ABUNDANT (LEA) HYDROXYPROLINE-RICH GLYCOPROTEIN FAMILY"/>
    <property type="match status" value="1"/>
</dbReference>
<keyword evidence="2 4" id="KW-0472">Membrane</keyword>
<comment type="caution">
    <text evidence="5">The sequence shown here is derived from an EMBL/GenBank/DDBJ whole genome shotgun (WGS) entry which is preliminary data.</text>
</comment>
<comment type="subcellular location">
    <subcellularLocation>
        <location evidence="1">Membrane</location>
    </subcellularLocation>
</comment>
<organism evidence="5 6">
    <name type="scientific">Acacia crassicarpa</name>
    <name type="common">northern wattle</name>
    <dbReference type="NCBI Taxonomy" id="499986"/>
    <lineage>
        <taxon>Eukaryota</taxon>
        <taxon>Viridiplantae</taxon>
        <taxon>Streptophyta</taxon>
        <taxon>Embryophyta</taxon>
        <taxon>Tracheophyta</taxon>
        <taxon>Spermatophyta</taxon>
        <taxon>Magnoliopsida</taxon>
        <taxon>eudicotyledons</taxon>
        <taxon>Gunneridae</taxon>
        <taxon>Pentapetalae</taxon>
        <taxon>rosids</taxon>
        <taxon>fabids</taxon>
        <taxon>Fabales</taxon>
        <taxon>Fabaceae</taxon>
        <taxon>Caesalpinioideae</taxon>
        <taxon>mimosoid clade</taxon>
        <taxon>Acacieae</taxon>
        <taxon>Acacia</taxon>
    </lineage>
</organism>
<dbReference type="GO" id="GO:0098542">
    <property type="term" value="P:defense response to other organism"/>
    <property type="evidence" value="ECO:0007669"/>
    <property type="project" value="InterPro"/>
</dbReference>
<protein>
    <recommendedName>
        <fullName evidence="7">Late embryogenesis abundant protein LEA-2 subgroup domain-containing protein</fullName>
    </recommendedName>
</protein>
<dbReference type="EMBL" id="JAWXYG010000012">
    <property type="protein sequence ID" value="KAK4256644.1"/>
    <property type="molecule type" value="Genomic_DNA"/>
</dbReference>
<accession>A0AAE1M9A1</accession>
<sequence length="345" mass="38784">MSRREANPHFTRPLRPPPRDHARLRPPDPSIPPPHPLSLPREDPSPSSYPPGEPPPPSQHKPRVSPPLVLPPTKHDKSRKTKPAPPPEQKKRPVPPLTPPSPPPRDKSRRPDRFPISLPSSAQESHAPHQPPPPLPPRRPHLSPRHHGGPRVPDPKKTKPHTWLFAIICLIFWLVIIIGGLIVLIVYLVFRPQSPHFEVSSASLNAAYLDSGYLLNADFTLLANFTNPNKKVHVDFSTTMISLYYGSTLIATQYVEPFSTSRAESRFATIHMVTSQVQLPLAETQRLVKQVQSNGIILEVKGVFRARSTLGRILRYSYNLYGYCTIMLTRPPGGVLIKRNCRTKR</sequence>
<keyword evidence="4" id="KW-0812">Transmembrane</keyword>
<feature type="compositionally biased region" description="Basic residues" evidence="3">
    <location>
        <begin position="138"/>
        <end position="149"/>
    </location>
</feature>
<feature type="compositionally biased region" description="Pro residues" evidence="3">
    <location>
        <begin position="47"/>
        <end position="70"/>
    </location>
</feature>
<keyword evidence="4" id="KW-1133">Transmembrane helix</keyword>
<proteinExistence type="predicted"/>
<dbReference type="InterPro" id="IPR044839">
    <property type="entry name" value="NDR1-like"/>
</dbReference>